<dbReference type="GO" id="GO:0016787">
    <property type="term" value="F:hydrolase activity"/>
    <property type="evidence" value="ECO:0007669"/>
    <property type="project" value="UniProtKB-KW"/>
</dbReference>
<evidence type="ECO:0000313" key="6">
    <source>
        <dbReference type="Proteomes" id="UP000537326"/>
    </source>
</evidence>
<evidence type="ECO:0000256" key="3">
    <source>
        <dbReference type="ARBA" id="ARBA00022842"/>
    </source>
</evidence>
<keyword evidence="3" id="KW-0460">Magnesium</keyword>
<evidence type="ECO:0000256" key="2">
    <source>
        <dbReference type="ARBA" id="ARBA00022801"/>
    </source>
</evidence>
<dbReference type="CDD" id="cd18876">
    <property type="entry name" value="NUDIX_Hydrolase"/>
    <property type="match status" value="1"/>
</dbReference>
<organism evidence="5 6">
    <name type="scientific">Nocardioides marinus</name>
    <dbReference type="NCBI Taxonomy" id="374514"/>
    <lineage>
        <taxon>Bacteria</taxon>
        <taxon>Bacillati</taxon>
        <taxon>Actinomycetota</taxon>
        <taxon>Actinomycetes</taxon>
        <taxon>Propionibacteriales</taxon>
        <taxon>Nocardioidaceae</taxon>
        <taxon>Nocardioides</taxon>
    </lineage>
</organism>
<dbReference type="Pfam" id="PF00293">
    <property type="entry name" value="NUDIX"/>
    <property type="match status" value="1"/>
</dbReference>
<comment type="cofactor">
    <cofactor evidence="1">
        <name>Mg(2+)</name>
        <dbReference type="ChEBI" id="CHEBI:18420"/>
    </cofactor>
</comment>
<dbReference type="EMBL" id="JACBZI010000001">
    <property type="protein sequence ID" value="NYI09658.1"/>
    <property type="molecule type" value="Genomic_DNA"/>
</dbReference>
<dbReference type="Proteomes" id="UP000537326">
    <property type="component" value="Unassembled WGS sequence"/>
</dbReference>
<keyword evidence="2" id="KW-0378">Hydrolase</keyword>
<dbReference type="InterPro" id="IPR000086">
    <property type="entry name" value="NUDIX_hydrolase_dom"/>
</dbReference>
<dbReference type="PANTHER" id="PTHR43046:SF12">
    <property type="entry name" value="GDP-MANNOSE MANNOSYL HYDROLASE"/>
    <property type="match status" value="1"/>
</dbReference>
<comment type="caution">
    <text evidence="5">The sequence shown here is derived from an EMBL/GenBank/DDBJ whole genome shotgun (WGS) entry which is preliminary data.</text>
</comment>
<dbReference type="PRINTS" id="PR00502">
    <property type="entry name" value="NUDIXFAMILY"/>
</dbReference>
<dbReference type="Gene3D" id="3.40.630.30">
    <property type="match status" value="1"/>
</dbReference>
<dbReference type="PROSITE" id="PS51462">
    <property type="entry name" value="NUDIX"/>
    <property type="match status" value="1"/>
</dbReference>
<accession>A0A7Y9YCI6</accession>
<dbReference type="RefSeq" id="WP_218842329.1">
    <property type="nucleotide sequence ID" value="NZ_BAAAPP010000012.1"/>
</dbReference>
<name>A0A7Y9YCI6_9ACTN</name>
<evidence type="ECO:0000256" key="1">
    <source>
        <dbReference type="ARBA" id="ARBA00001946"/>
    </source>
</evidence>
<sequence length="253" mass="27823">MSQQPTTRQSTVADGVARLVWPPGEPIDNVRREVARALVSHARVEAHVDPDDTEGQRIATWAGMLREGVMRGVTVDGTPMDRIVYARLATDRPVDEPGSFRALLNSFLPRKRAISQMLVRDTDDRVLLCQLTYKTDWDLPGGVVEVGESPHEAVAREVEEELALALPAGRLLLTDWLPPWGGWDDALCLVFDGGAHDPGLLDQVVKQAREIRSARFCTLDEVDELCADFTARRVRAALATLAGEGSAYTESGR</sequence>
<dbReference type="AlphaFoldDB" id="A0A7Y9YCI6"/>
<proteinExistence type="predicted"/>
<reference evidence="5 6" key="1">
    <citation type="submission" date="2020-07" db="EMBL/GenBank/DDBJ databases">
        <title>Sequencing the genomes of 1000 actinobacteria strains.</title>
        <authorList>
            <person name="Klenk H.-P."/>
        </authorList>
    </citation>
    <scope>NUCLEOTIDE SEQUENCE [LARGE SCALE GENOMIC DNA]</scope>
    <source>
        <strain evidence="5 6">DSM 18248</strain>
    </source>
</reference>
<dbReference type="InterPro" id="IPR020476">
    <property type="entry name" value="Nudix_hydrolase"/>
</dbReference>
<dbReference type="InterPro" id="IPR015797">
    <property type="entry name" value="NUDIX_hydrolase-like_dom_sf"/>
</dbReference>
<dbReference type="SUPFAM" id="SSF55811">
    <property type="entry name" value="Nudix"/>
    <property type="match status" value="1"/>
</dbReference>
<gene>
    <name evidence="5" type="ORF">BKA05_001173</name>
</gene>
<dbReference type="PANTHER" id="PTHR43046">
    <property type="entry name" value="GDP-MANNOSE MANNOSYL HYDROLASE"/>
    <property type="match status" value="1"/>
</dbReference>
<evidence type="ECO:0000259" key="4">
    <source>
        <dbReference type="PROSITE" id="PS51462"/>
    </source>
</evidence>
<evidence type="ECO:0000313" key="5">
    <source>
        <dbReference type="EMBL" id="NYI09658.1"/>
    </source>
</evidence>
<protein>
    <submittedName>
        <fullName evidence="5">8-oxo-dGTP pyrophosphatase MutT (NUDIX family)</fullName>
    </submittedName>
</protein>
<feature type="domain" description="Nudix hydrolase" evidence="4">
    <location>
        <begin position="109"/>
        <end position="239"/>
    </location>
</feature>
<keyword evidence="6" id="KW-1185">Reference proteome</keyword>
<dbReference type="Gene3D" id="3.90.79.10">
    <property type="entry name" value="Nucleoside Triphosphate Pyrophosphohydrolase"/>
    <property type="match status" value="1"/>
</dbReference>